<evidence type="ECO:0000256" key="6">
    <source>
        <dbReference type="ARBA" id="ARBA00022898"/>
    </source>
</evidence>
<keyword evidence="7" id="KW-0456">Lyase</keyword>
<reference evidence="11 12" key="1">
    <citation type="submission" date="2016-10" db="EMBL/GenBank/DDBJ databases">
        <authorList>
            <person name="de Groot N.N."/>
        </authorList>
    </citation>
    <scope>NUCLEOTIDE SEQUENCE [LARGE SCALE GENOMIC DNA]</scope>
    <source>
        <strain evidence="12">P4B,CCM 7963,CECT 7998,DSM 25260,IBRC-M 10614,KCTC 13821</strain>
    </source>
</reference>
<dbReference type="AlphaFoldDB" id="A0A1G8C0C1"/>
<dbReference type="SUPFAM" id="SSF53383">
    <property type="entry name" value="PLP-dependent transferases"/>
    <property type="match status" value="1"/>
</dbReference>
<comment type="pathway">
    <text evidence="3">Cofactor biosynthesis; adenosylcobalamin biosynthesis.</text>
</comment>
<dbReference type="UniPathway" id="UPA00148"/>
<dbReference type="OrthoDB" id="9813612at2"/>
<evidence type="ECO:0000256" key="1">
    <source>
        <dbReference type="ARBA" id="ARBA00001933"/>
    </source>
</evidence>
<dbReference type="GO" id="GO:0048472">
    <property type="term" value="F:threonine-phosphate decarboxylase activity"/>
    <property type="evidence" value="ECO:0007669"/>
    <property type="project" value="UniProtKB-EC"/>
</dbReference>
<comment type="catalytic activity">
    <reaction evidence="9">
        <text>O-phospho-L-threonine + H(+) = (R)-1-aminopropan-2-yl phosphate + CO2</text>
        <dbReference type="Rhea" id="RHEA:11492"/>
        <dbReference type="ChEBI" id="CHEBI:15378"/>
        <dbReference type="ChEBI" id="CHEBI:16526"/>
        <dbReference type="ChEBI" id="CHEBI:58563"/>
        <dbReference type="ChEBI" id="CHEBI:58675"/>
        <dbReference type="EC" id="4.1.1.81"/>
    </reaction>
</comment>
<comment type="cofactor">
    <cofactor evidence="1">
        <name>pyridoxal 5'-phosphate</name>
        <dbReference type="ChEBI" id="CHEBI:597326"/>
    </cofactor>
</comment>
<evidence type="ECO:0000256" key="2">
    <source>
        <dbReference type="ARBA" id="ARBA00003444"/>
    </source>
</evidence>
<dbReference type="Gene3D" id="3.40.640.10">
    <property type="entry name" value="Type I PLP-dependent aspartate aminotransferase-like (Major domain)"/>
    <property type="match status" value="1"/>
</dbReference>
<keyword evidence="5" id="KW-0169">Cobalamin biosynthesis</keyword>
<protein>
    <recommendedName>
        <fullName evidence="4">threonine-phosphate decarboxylase</fullName>
        <ecNumber evidence="4">4.1.1.81</ecNumber>
    </recommendedName>
    <alternativeName>
        <fullName evidence="8">L-threonine-O-3-phosphate decarboxylase</fullName>
    </alternativeName>
</protein>
<keyword evidence="6" id="KW-0663">Pyridoxal phosphate</keyword>
<dbReference type="InterPro" id="IPR015422">
    <property type="entry name" value="PyrdxlP-dep_Trfase_small"/>
</dbReference>
<dbReference type="EMBL" id="FNDU01000001">
    <property type="protein sequence ID" value="SDH38769.1"/>
    <property type="molecule type" value="Genomic_DNA"/>
</dbReference>
<evidence type="ECO:0000313" key="11">
    <source>
        <dbReference type="EMBL" id="SDH38769.1"/>
    </source>
</evidence>
<gene>
    <name evidence="11" type="ORF">SAMN05216352_101144</name>
</gene>
<proteinExistence type="predicted"/>
<dbReference type="CDD" id="cd00609">
    <property type="entry name" value="AAT_like"/>
    <property type="match status" value="1"/>
</dbReference>
<dbReference type="STRING" id="930129.SAMN05216352_101144"/>
<accession>A0A1G8C0C1</accession>
<dbReference type="Gene3D" id="3.90.1150.10">
    <property type="entry name" value="Aspartate Aminotransferase, domain 1"/>
    <property type="match status" value="1"/>
</dbReference>
<dbReference type="EC" id="4.1.1.81" evidence="4"/>
<dbReference type="InterPro" id="IPR005860">
    <property type="entry name" value="CobD"/>
</dbReference>
<evidence type="ECO:0000256" key="4">
    <source>
        <dbReference type="ARBA" id="ARBA00012285"/>
    </source>
</evidence>
<dbReference type="Proteomes" id="UP000199017">
    <property type="component" value="Unassembled WGS sequence"/>
</dbReference>
<dbReference type="PANTHER" id="PTHR42885:SF1">
    <property type="entry name" value="THREONINE-PHOSPHATE DECARBOXYLASE"/>
    <property type="match status" value="1"/>
</dbReference>
<feature type="domain" description="Aminotransferase class I/classII large" evidence="10">
    <location>
        <begin position="24"/>
        <end position="353"/>
    </location>
</feature>
<dbReference type="InterPro" id="IPR015421">
    <property type="entry name" value="PyrdxlP-dep_Trfase_major"/>
</dbReference>
<dbReference type="Pfam" id="PF00155">
    <property type="entry name" value="Aminotran_1_2"/>
    <property type="match status" value="1"/>
</dbReference>
<evidence type="ECO:0000256" key="3">
    <source>
        <dbReference type="ARBA" id="ARBA00004953"/>
    </source>
</evidence>
<name>A0A1G8C0C1_9BACI</name>
<dbReference type="InterPro" id="IPR004838">
    <property type="entry name" value="NHTrfase_class1_PyrdxlP-BS"/>
</dbReference>
<comment type="function">
    <text evidence="2">Decarboxylates L-threonine-O-3-phosphate to yield (R)-1-amino-2-propanol O-2-phosphate, the precursor for the linkage between the nucleotide loop and the corrin ring in cobalamin.</text>
</comment>
<dbReference type="PROSITE" id="PS00105">
    <property type="entry name" value="AA_TRANSFER_CLASS_1"/>
    <property type="match status" value="1"/>
</dbReference>
<dbReference type="InterPro" id="IPR015424">
    <property type="entry name" value="PyrdxlP-dep_Trfase"/>
</dbReference>
<dbReference type="InterPro" id="IPR004839">
    <property type="entry name" value="Aminotransferase_I/II_large"/>
</dbReference>
<dbReference type="NCBIfam" id="TIGR01140">
    <property type="entry name" value="L_thr_O3P_dcar"/>
    <property type="match status" value="1"/>
</dbReference>
<evidence type="ECO:0000313" key="12">
    <source>
        <dbReference type="Proteomes" id="UP000199017"/>
    </source>
</evidence>
<evidence type="ECO:0000256" key="7">
    <source>
        <dbReference type="ARBA" id="ARBA00023239"/>
    </source>
</evidence>
<dbReference type="GO" id="GO:0009236">
    <property type="term" value="P:cobalamin biosynthetic process"/>
    <property type="evidence" value="ECO:0007669"/>
    <property type="project" value="UniProtKB-UniPathway"/>
</dbReference>
<dbReference type="RefSeq" id="WP_091579519.1">
    <property type="nucleotide sequence ID" value="NZ_FNDU01000001.1"/>
</dbReference>
<evidence type="ECO:0000256" key="9">
    <source>
        <dbReference type="ARBA" id="ARBA00048531"/>
    </source>
</evidence>
<evidence type="ECO:0000256" key="8">
    <source>
        <dbReference type="ARBA" id="ARBA00029996"/>
    </source>
</evidence>
<keyword evidence="12" id="KW-1185">Reference proteome</keyword>
<evidence type="ECO:0000256" key="5">
    <source>
        <dbReference type="ARBA" id="ARBA00022573"/>
    </source>
</evidence>
<dbReference type="PANTHER" id="PTHR42885">
    <property type="entry name" value="HISTIDINOL-PHOSPHATE AMINOTRANSFERASE-RELATED"/>
    <property type="match status" value="1"/>
</dbReference>
<sequence length="360" mass="41392">MSWPEHGAMPAALSEQLSQARCRKIIDFSVNTNPFGPPADLKRKLKEWTGTIYQYSDPSHRTLREHMAEKISCKPTQVLPGNGGAELIFAAARLFANKKVVLIEPTFTEYKQALQANGADVVSFYTKEETKWQWSFQELQPLLEKADGIWFCHPNNPTGSISAEEEIVQLLTYCRANNKLLVVDEAFYDFQQDPFLFHRYIKENDPIILLRSMTKMYAVPGLRLGYMLASDKLVEKVNNYLPPWNVNSIAEQAMNYLLNQEAFVGQTVHRIHKEKKRVLKELQTLKEIEVFPSAVNFYLIRHIKNMDMRPLLTFLAQEGIHARHTYHFPGLDGKYLRLAVKTKSENDQLLQSLARWSGGC</sequence>
<evidence type="ECO:0000259" key="10">
    <source>
        <dbReference type="Pfam" id="PF00155"/>
    </source>
</evidence>
<dbReference type="GO" id="GO:0030170">
    <property type="term" value="F:pyridoxal phosphate binding"/>
    <property type="evidence" value="ECO:0007669"/>
    <property type="project" value="InterPro"/>
</dbReference>
<organism evidence="11 12">
    <name type="scientific">Alteribacillus bidgolensis</name>
    <dbReference type="NCBI Taxonomy" id="930129"/>
    <lineage>
        <taxon>Bacteria</taxon>
        <taxon>Bacillati</taxon>
        <taxon>Bacillota</taxon>
        <taxon>Bacilli</taxon>
        <taxon>Bacillales</taxon>
        <taxon>Bacillaceae</taxon>
        <taxon>Alteribacillus</taxon>
    </lineage>
</organism>